<feature type="domain" description="Glycosyl transferase family 1" evidence="2">
    <location>
        <begin position="228"/>
        <end position="355"/>
    </location>
</feature>
<feature type="compositionally biased region" description="Low complexity" evidence="1">
    <location>
        <begin position="1"/>
        <end position="24"/>
    </location>
</feature>
<sequence length="438" mass="48855">MKTNKRSSSAKTSSSKQASLTSSHSKQDARSSKRDSSQRPPQATPCTSPIVKSQTLPLHILMVLDQFNIGGTETYTLSLTRELLRQGVKVTVAGKQGKLLQAFIGLGCPVYELDFVLDNHEPNTEREQELMHMLSSIVERNPVHIIHAHQFPSGKIAKAVACAAHLPFVFTVHGTYYDHSFLDDLKDAVIISVSPAVERMLRTNGIRSYLIPNGIDTGEYQARSEVYREHLRKKLGLPSDALIALYASRLSWEKAEICKQVIHAASALRNFGFQRLYMIIVGDGKDEKMLTDLAKQEHLLFPQQVVTFVGETTNIHAYYQVADCVIGTGRVALEAMASMLPFIAYGTKGYIGAIQPSNAAAAWDSWFGDHGATPEAFTIVKFMSDIERILNVSEQERRSLAQWGREHVHERYHITNVTRKLLDTYQEAVTNLQTAKNA</sequence>
<feature type="compositionally biased region" description="Polar residues" evidence="1">
    <location>
        <begin position="38"/>
        <end position="49"/>
    </location>
</feature>
<dbReference type="PANTHER" id="PTHR45947:SF3">
    <property type="entry name" value="SULFOQUINOVOSYL TRANSFERASE SQD2"/>
    <property type="match status" value="1"/>
</dbReference>
<gene>
    <name evidence="4" type="ORF">SAMN06295960_0195</name>
</gene>
<feature type="region of interest" description="Disordered" evidence="1">
    <location>
        <begin position="1"/>
        <end position="49"/>
    </location>
</feature>
<dbReference type="InterPro" id="IPR001296">
    <property type="entry name" value="Glyco_trans_1"/>
</dbReference>
<dbReference type="Pfam" id="PF13439">
    <property type="entry name" value="Glyco_transf_4"/>
    <property type="match status" value="1"/>
</dbReference>
<dbReference type="PANTHER" id="PTHR45947">
    <property type="entry name" value="SULFOQUINOVOSYL TRANSFERASE SQD2"/>
    <property type="match status" value="1"/>
</dbReference>
<dbReference type="InterPro" id="IPR028098">
    <property type="entry name" value="Glyco_trans_4-like_N"/>
</dbReference>
<accession>A0A1X7I7G2</accession>
<feature type="compositionally biased region" description="Basic and acidic residues" evidence="1">
    <location>
        <begin position="25"/>
        <end position="37"/>
    </location>
</feature>
<keyword evidence="5" id="KW-1185">Reference proteome</keyword>
<dbReference type="InterPro" id="IPR050194">
    <property type="entry name" value="Glycosyltransferase_grp1"/>
</dbReference>
<dbReference type="Pfam" id="PF00534">
    <property type="entry name" value="Glycos_transf_1"/>
    <property type="match status" value="1"/>
</dbReference>
<dbReference type="OrthoDB" id="59694at2"/>
<dbReference type="Proteomes" id="UP000193834">
    <property type="component" value="Unassembled WGS sequence"/>
</dbReference>
<name>A0A1X7I7G2_9BACL</name>
<protein>
    <submittedName>
        <fullName evidence="4">Glycosyltransferase involved in cell wall bisynthesis</fullName>
    </submittedName>
</protein>
<evidence type="ECO:0000256" key="1">
    <source>
        <dbReference type="SAM" id="MobiDB-lite"/>
    </source>
</evidence>
<dbReference type="Gene3D" id="3.40.50.2000">
    <property type="entry name" value="Glycogen Phosphorylase B"/>
    <property type="match status" value="2"/>
</dbReference>
<evidence type="ECO:0000313" key="5">
    <source>
        <dbReference type="Proteomes" id="UP000193834"/>
    </source>
</evidence>
<organism evidence="4 5">
    <name type="scientific">Paenibacillus aquistagni</name>
    <dbReference type="NCBI Taxonomy" id="1852522"/>
    <lineage>
        <taxon>Bacteria</taxon>
        <taxon>Bacillati</taxon>
        <taxon>Bacillota</taxon>
        <taxon>Bacilli</taxon>
        <taxon>Bacillales</taxon>
        <taxon>Paenibacillaceae</taxon>
        <taxon>Paenibacillus</taxon>
    </lineage>
</organism>
<evidence type="ECO:0000259" key="3">
    <source>
        <dbReference type="Pfam" id="PF13439"/>
    </source>
</evidence>
<feature type="domain" description="Glycosyltransferase subfamily 4-like N-terminal" evidence="3">
    <location>
        <begin position="69"/>
        <end position="217"/>
    </location>
</feature>
<reference evidence="4 5" key="1">
    <citation type="submission" date="2017-04" db="EMBL/GenBank/DDBJ databases">
        <authorList>
            <person name="Afonso C.L."/>
            <person name="Miller P.J."/>
            <person name="Scott M.A."/>
            <person name="Spackman E."/>
            <person name="Goraichik I."/>
            <person name="Dimitrov K.M."/>
            <person name="Suarez D.L."/>
            <person name="Swayne D.E."/>
        </authorList>
    </citation>
    <scope>NUCLEOTIDE SEQUENCE [LARGE SCALE GENOMIC DNA]</scope>
    <source>
        <strain evidence="4 5">11</strain>
    </source>
</reference>
<dbReference type="AlphaFoldDB" id="A0A1X7I7G2"/>
<evidence type="ECO:0000313" key="4">
    <source>
        <dbReference type="EMBL" id="SMG10505.1"/>
    </source>
</evidence>
<dbReference type="EMBL" id="FXAZ01000001">
    <property type="protein sequence ID" value="SMG10505.1"/>
    <property type="molecule type" value="Genomic_DNA"/>
</dbReference>
<dbReference type="SUPFAM" id="SSF53756">
    <property type="entry name" value="UDP-Glycosyltransferase/glycogen phosphorylase"/>
    <property type="match status" value="1"/>
</dbReference>
<keyword evidence="4" id="KW-0808">Transferase</keyword>
<evidence type="ECO:0000259" key="2">
    <source>
        <dbReference type="Pfam" id="PF00534"/>
    </source>
</evidence>
<dbReference type="GO" id="GO:0016757">
    <property type="term" value="F:glycosyltransferase activity"/>
    <property type="evidence" value="ECO:0007669"/>
    <property type="project" value="InterPro"/>
</dbReference>
<dbReference type="STRING" id="1852522.SAMN06295960_0195"/>
<proteinExistence type="predicted"/>
<dbReference type="RefSeq" id="WP_085492492.1">
    <property type="nucleotide sequence ID" value="NZ_FXAZ01000001.1"/>
</dbReference>